<dbReference type="PROSITE" id="PS51293">
    <property type="entry name" value="SANT"/>
    <property type="match status" value="1"/>
</dbReference>
<dbReference type="Gene3D" id="1.10.10.60">
    <property type="entry name" value="Homeodomain-like"/>
    <property type="match status" value="1"/>
</dbReference>
<proteinExistence type="predicted"/>
<feature type="region of interest" description="Disordered" evidence="5">
    <location>
        <begin position="66"/>
        <end position="118"/>
    </location>
</feature>
<comment type="caution">
    <text evidence="7">The sequence shown here is derived from an EMBL/GenBank/DDBJ whole genome shotgun (WGS) entry which is preliminary data.</text>
</comment>
<dbReference type="SUPFAM" id="SSF46689">
    <property type="entry name" value="Homeodomain-like"/>
    <property type="match status" value="1"/>
</dbReference>
<evidence type="ECO:0000259" key="6">
    <source>
        <dbReference type="PROSITE" id="PS51293"/>
    </source>
</evidence>
<evidence type="ECO:0000256" key="5">
    <source>
        <dbReference type="SAM" id="MobiDB-lite"/>
    </source>
</evidence>
<keyword evidence="8" id="KW-1185">Reference proteome</keyword>
<gene>
    <name evidence="7" type="ORF">SO802_015424</name>
</gene>
<evidence type="ECO:0000256" key="1">
    <source>
        <dbReference type="ARBA" id="ARBA00004123"/>
    </source>
</evidence>
<evidence type="ECO:0000256" key="2">
    <source>
        <dbReference type="ARBA" id="ARBA00023015"/>
    </source>
</evidence>
<keyword evidence="4" id="KW-0539">Nucleus</keyword>
<dbReference type="CDD" id="cd00167">
    <property type="entry name" value="SANT"/>
    <property type="match status" value="1"/>
</dbReference>
<dbReference type="FunFam" id="1.10.10.60:FF:000154">
    <property type="entry name" value="Transcription factor SRM1"/>
    <property type="match status" value="1"/>
</dbReference>
<evidence type="ECO:0000313" key="8">
    <source>
        <dbReference type="Proteomes" id="UP001459277"/>
    </source>
</evidence>
<protein>
    <recommendedName>
        <fullName evidence="6">SANT domain-containing protein</fullName>
    </recommendedName>
</protein>
<keyword evidence="2" id="KW-0805">Transcription regulation</keyword>
<dbReference type="GO" id="GO:0005634">
    <property type="term" value="C:nucleus"/>
    <property type="evidence" value="ECO:0007669"/>
    <property type="project" value="UniProtKB-SubCell"/>
</dbReference>
<reference evidence="7 8" key="1">
    <citation type="submission" date="2024-01" db="EMBL/GenBank/DDBJ databases">
        <title>A telomere-to-telomere, gap-free genome of sweet tea (Lithocarpus litseifolius).</title>
        <authorList>
            <person name="Zhou J."/>
        </authorList>
    </citation>
    <scope>NUCLEOTIDE SEQUENCE [LARGE SCALE GENOMIC DNA]</scope>
    <source>
        <strain evidence="7">Zhou-2022a</strain>
        <tissue evidence="7">Leaf</tissue>
    </source>
</reference>
<dbReference type="InterPro" id="IPR001005">
    <property type="entry name" value="SANT/Myb"/>
</dbReference>
<keyword evidence="3" id="KW-0804">Transcription</keyword>
<sequence>MASGGSSNWTAKQNKRFENALVMYPKDTPNRWHNLARAVGGKTVEEVIKQYEELVEDIRQIETGHVPLPNYRDTEENSKGYNYMDEEQRPGSITGGGGAGVEQRRREIARGKQRNRGYELRERSSQRRCWRRLEAAMAAWW</sequence>
<accession>A0AAW2CW06</accession>
<evidence type="ECO:0000256" key="4">
    <source>
        <dbReference type="ARBA" id="ARBA00023242"/>
    </source>
</evidence>
<feature type="domain" description="SANT" evidence="6">
    <location>
        <begin position="4"/>
        <end position="59"/>
    </location>
</feature>
<dbReference type="Pfam" id="PF23082">
    <property type="entry name" value="Myb_DNA-binding_2"/>
    <property type="match status" value="1"/>
</dbReference>
<dbReference type="PANTHER" id="PTHR43952">
    <property type="entry name" value="MYB FAMILY TRANSCRIPTION FACTOR-RELATED"/>
    <property type="match status" value="1"/>
</dbReference>
<dbReference type="Proteomes" id="UP001459277">
    <property type="component" value="Unassembled WGS sequence"/>
</dbReference>
<organism evidence="7 8">
    <name type="scientific">Lithocarpus litseifolius</name>
    <dbReference type="NCBI Taxonomy" id="425828"/>
    <lineage>
        <taxon>Eukaryota</taxon>
        <taxon>Viridiplantae</taxon>
        <taxon>Streptophyta</taxon>
        <taxon>Embryophyta</taxon>
        <taxon>Tracheophyta</taxon>
        <taxon>Spermatophyta</taxon>
        <taxon>Magnoliopsida</taxon>
        <taxon>eudicotyledons</taxon>
        <taxon>Gunneridae</taxon>
        <taxon>Pentapetalae</taxon>
        <taxon>rosids</taxon>
        <taxon>fabids</taxon>
        <taxon>Fagales</taxon>
        <taxon>Fagaceae</taxon>
        <taxon>Lithocarpus</taxon>
    </lineage>
</organism>
<name>A0AAW2CW06_9ROSI</name>
<dbReference type="InterPro" id="IPR017884">
    <property type="entry name" value="SANT_dom"/>
</dbReference>
<dbReference type="InterPro" id="IPR009057">
    <property type="entry name" value="Homeodomain-like_sf"/>
</dbReference>
<dbReference type="AlphaFoldDB" id="A0AAW2CW06"/>
<dbReference type="SMART" id="SM00717">
    <property type="entry name" value="SANT"/>
    <property type="match status" value="1"/>
</dbReference>
<evidence type="ECO:0000313" key="7">
    <source>
        <dbReference type="EMBL" id="KAL0001643.1"/>
    </source>
</evidence>
<evidence type="ECO:0000256" key="3">
    <source>
        <dbReference type="ARBA" id="ARBA00023163"/>
    </source>
</evidence>
<dbReference type="GO" id="GO:0003700">
    <property type="term" value="F:DNA-binding transcription factor activity"/>
    <property type="evidence" value="ECO:0007669"/>
    <property type="project" value="InterPro"/>
</dbReference>
<feature type="compositionally biased region" description="Basic and acidic residues" evidence="5">
    <location>
        <begin position="102"/>
        <end position="118"/>
    </location>
</feature>
<dbReference type="EMBL" id="JAZDWU010000005">
    <property type="protein sequence ID" value="KAL0001643.1"/>
    <property type="molecule type" value="Genomic_DNA"/>
</dbReference>
<dbReference type="InterPro" id="IPR044636">
    <property type="entry name" value="RADIALIS-like"/>
</dbReference>
<dbReference type="PANTHER" id="PTHR43952:SF72">
    <property type="entry name" value="MYB-LIKE DOMAIN-CONTAINING PROTEIN"/>
    <property type="match status" value="1"/>
</dbReference>
<comment type="subcellular location">
    <subcellularLocation>
        <location evidence="1">Nucleus</location>
    </subcellularLocation>
</comment>